<reference evidence="2 3" key="1">
    <citation type="submission" date="2018-03" db="EMBL/GenBank/DDBJ databases">
        <title>Genomic Encyclopedia of Archaeal and Bacterial Type Strains, Phase II (KMG-II): from individual species to whole genera.</title>
        <authorList>
            <person name="Goeker M."/>
        </authorList>
    </citation>
    <scope>NUCLEOTIDE SEQUENCE [LARGE SCALE GENOMIC DNA]</scope>
    <source>
        <strain evidence="2 3">DSM 44720</strain>
    </source>
</reference>
<accession>A0A2T0SX19</accession>
<gene>
    <name evidence="2" type="ORF">CLV43_109191</name>
</gene>
<proteinExistence type="predicted"/>
<name>A0A2T0SX19_9PSEU</name>
<evidence type="ECO:0000256" key="1">
    <source>
        <dbReference type="SAM" id="MobiDB-lite"/>
    </source>
</evidence>
<dbReference type="OrthoDB" id="3631260at2"/>
<evidence type="ECO:0000313" key="3">
    <source>
        <dbReference type="Proteomes" id="UP000239494"/>
    </source>
</evidence>
<comment type="caution">
    <text evidence="2">The sequence shown here is derived from an EMBL/GenBank/DDBJ whole genome shotgun (WGS) entry which is preliminary data.</text>
</comment>
<evidence type="ECO:0000313" key="2">
    <source>
        <dbReference type="EMBL" id="PRY37971.1"/>
    </source>
</evidence>
<keyword evidence="3" id="KW-1185">Reference proteome</keyword>
<dbReference type="Proteomes" id="UP000239494">
    <property type="component" value="Unassembled WGS sequence"/>
</dbReference>
<sequence length="183" mass="19971">MSRVPLRRNDKAADMGQALAWYRNQMGWDVQLVDGAPALSLTHGMTGFLFPRKWFPLAASMMSTMDVQGPVIGFLDDVEPKAVALADTNDCVFSQSQMPPGVVLLRTPGQVPLPPKAGSDWLVEPHNERRWLPSATAVLSVLRSAAQVPTTPVRGRGPLPYNRMPATRPGVGGHPQIVRRRTA</sequence>
<organism evidence="2 3">
    <name type="scientific">Umezawaea tangerina</name>
    <dbReference type="NCBI Taxonomy" id="84725"/>
    <lineage>
        <taxon>Bacteria</taxon>
        <taxon>Bacillati</taxon>
        <taxon>Actinomycetota</taxon>
        <taxon>Actinomycetes</taxon>
        <taxon>Pseudonocardiales</taxon>
        <taxon>Pseudonocardiaceae</taxon>
        <taxon>Umezawaea</taxon>
    </lineage>
</organism>
<dbReference type="EMBL" id="PVTF01000009">
    <property type="protein sequence ID" value="PRY37971.1"/>
    <property type="molecule type" value="Genomic_DNA"/>
</dbReference>
<dbReference type="RefSeq" id="WP_106190942.1">
    <property type="nucleotide sequence ID" value="NZ_PVTF01000009.1"/>
</dbReference>
<feature type="region of interest" description="Disordered" evidence="1">
    <location>
        <begin position="150"/>
        <end position="183"/>
    </location>
</feature>
<dbReference type="AlphaFoldDB" id="A0A2T0SX19"/>
<protein>
    <submittedName>
        <fullName evidence="2">Uncharacterized protein</fullName>
    </submittedName>
</protein>